<name>G0NV59_CAEBE</name>
<dbReference type="Proteomes" id="UP000008068">
    <property type="component" value="Unassembled WGS sequence"/>
</dbReference>
<proteinExistence type="predicted"/>
<accession>G0NV59</accession>
<keyword evidence="2" id="KW-1185">Reference proteome</keyword>
<feature type="non-terminal residue" evidence="1">
    <location>
        <position position="1"/>
    </location>
</feature>
<gene>
    <name evidence="1" type="ORF">CAEBREN_29693</name>
</gene>
<protein>
    <submittedName>
        <fullName evidence="1">Uncharacterized protein</fullName>
    </submittedName>
</protein>
<dbReference type="AlphaFoldDB" id="G0NV59"/>
<dbReference type="EMBL" id="GL379954">
    <property type="protein sequence ID" value="EGT38084.1"/>
    <property type="molecule type" value="Genomic_DNA"/>
</dbReference>
<evidence type="ECO:0000313" key="2">
    <source>
        <dbReference type="Proteomes" id="UP000008068"/>
    </source>
</evidence>
<evidence type="ECO:0000313" key="1">
    <source>
        <dbReference type="EMBL" id="EGT38084.1"/>
    </source>
</evidence>
<sequence length="31" mass="3282">GAKPGNSKAQRHLSMPSLYRTPCVSGKLLPS</sequence>
<dbReference type="InParanoid" id="G0NV59"/>
<dbReference type="HOGENOM" id="CLU_3401358_0_0_1"/>
<reference evidence="2" key="1">
    <citation type="submission" date="2011-07" db="EMBL/GenBank/DDBJ databases">
        <authorList>
            <consortium name="Caenorhabditis brenneri Sequencing and Analysis Consortium"/>
            <person name="Wilson R.K."/>
        </authorList>
    </citation>
    <scope>NUCLEOTIDE SEQUENCE [LARGE SCALE GENOMIC DNA]</scope>
    <source>
        <strain evidence="2">PB2801</strain>
    </source>
</reference>
<dbReference type="OrthoDB" id="9835842at2759"/>
<organism evidence="2">
    <name type="scientific">Caenorhabditis brenneri</name>
    <name type="common">Nematode worm</name>
    <dbReference type="NCBI Taxonomy" id="135651"/>
    <lineage>
        <taxon>Eukaryota</taxon>
        <taxon>Metazoa</taxon>
        <taxon>Ecdysozoa</taxon>
        <taxon>Nematoda</taxon>
        <taxon>Chromadorea</taxon>
        <taxon>Rhabditida</taxon>
        <taxon>Rhabditina</taxon>
        <taxon>Rhabditomorpha</taxon>
        <taxon>Rhabditoidea</taxon>
        <taxon>Rhabditidae</taxon>
        <taxon>Peloderinae</taxon>
        <taxon>Caenorhabditis</taxon>
    </lineage>
</organism>